<keyword evidence="4" id="KW-1185">Reference proteome</keyword>
<evidence type="ECO:0000313" key="3">
    <source>
        <dbReference type="EMBL" id="QHQ60572.1"/>
    </source>
</evidence>
<feature type="transmembrane region" description="Helical" evidence="2">
    <location>
        <begin position="239"/>
        <end position="258"/>
    </location>
</feature>
<comment type="subcellular location">
    <subcellularLocation>
        <location evidence="1">Cell membrane</location>
        <topology evidence="1">Multi-pass membrane protein</topology>
    </subcellularLocation>
</comment>
<keyword evidence="2" id="KW-0812">Transmembrane</keyword>
<dbReference type="SUPFAM" id="SSF103473">
    <property type="entry name" value="MFS general substrate transporter"/>
    <property type="match status" value="1"/>
</dbReference>
<dbReference type="InterPro" id="IPR036259">
    <property type="entry name" value="MFS_trans_sf"/>
</dbReference>
<evidence type="ECO:0000256" key="1">
    <source>
        <dbReference type="ARBA" id="ARBA00004651"/>
    </source>
</evidence>
<evidence type="ECO:0000256" key="2">
    <source>
        <dbReference type="SAM" id="Phobius"/>
    </source>
</evidence>
<keyword evidence="2" id="KW-1133">Transmembrane helix</keyword>
<dbReference type="RefSeq" id="WP_161837408.1">
    <property type="nucleotide sequence ID" value="NZ_CP048000.1"/>
</dbReference>
<dbReference type="PANTHER" id="PTHR23530">
    <property type="entry name" value="TRANSPORT PROTEIN-RELATED"/>
    <property type="match status" value="1"/>
</dbReference>
<dbReference type="CDD" id="cd06174">
    <property type="entry name" value="MFS"/>
    <property type="match status" value="1"/>
</dbReference>
<feature type="transmembrane region" description="Helical" evidence="2">
    <location>
        <begin position="132"/>
        <end position="151"/>
    </location>
</feature>
<dbReference type="Gene3D" id="1.20.1250.20">
    <property type="entry name" value="MFS general substrate transporter like domains"/>
    <property type="match status" value="1"/>
</dbReference>
<proteinExistence type="predicted"/>
<dbReference type="GO" id="GO:0022857">
    <property type="term" value="F:transmembrane transporter activity"/>
    <property type="evidence" value="ECO:0007669"/>
    <property type="project" value="InterPro"/>
</dbReference>
<dbReference type="InterPro" id="IPR053160">
    <property type="entry name" value="MFS_DHA3_Transporter"/>
</dbReference>
<feature type="transmembrane region" description="Helical" evidence="2">
    <location>
        <begin position="37"/>
        <end position="58"/>
    </location>
</feature>
<reference evidence="3 4" key="1">
    <citation type="submission" date="2020-01" db="EMBL/GenBank/DDBJ databases">
        <title>Genome analysis of Anaerocolumna sp. CBA3638.</title>
        <authorList>
            <person name="Kim J."/>
            <person name="Roh S.W."/>
        </authorList>
    </citation>
    <scope>NUCLEOTIDE SEQUENCE [LARGE SCALE GENOMIC DNA]</scope>
    <source>
        <strain evidence="3 4">CBA3638</strain>
    </source>
</reference>
<feature type="transmembrane region" description="Helical" evidence="2">
    <location>
        <begin position="270"/>
        <end position="287"/>
    </location>
</feature>
<organism evidence="3 4">
    <name type="scientific">Anaerocolumna sedimenticola</name>
    <dbReference type="NCBI Taxonomy" id="2696063"/>
    <lineage>
        <taxon>Bacteria</taxon>
        <taxon>Bacillati</taxon>
        <taxon>Bacillota</taxon>
        <taxon>Clostridia</taxon>
        <taxon>Lachnospirales</taxon>
        <taxon>Lachnospiraceae</taxon>
        <taxon>Anaerocolumna</taxon>
    </lineage>
</organism>
<accession>A0A6P1TKD8</accession>
<dbReference type="PANTHER" id="PTHR23530:SF1">
    <property type="entry name" value="PERMEASE, MAJOR FACILITATOR SUPERFAMILY-RELATED"/>
    <property type="match status" value="1"/>
</dbReference>
<dbReference type="Pfam" id="PF07690">
    <property type="entry name" value="MFS_1"/>
    <property type="match status" value="1"/>
</dbReference>
<dbReference type="Proteomes" id="UP000464314">
    <property type="component" value="Chromosome"/>
</dbReference>
<gene>
    <name evidence="3" type="ORF">Ana3638_07135</name>
</gene>
<keyword evidence="2" id="KW-0472">Membrane</keyword>
<dbReference type="InterPro" id="IPR011701">
    <property type="entry name" value="MFS"/>
</dbReference>
<feature type="transmembrane region" description="Helical" evidence="2">
    <location>
        <begin position="7"/>
        <end position="25"/>
    </location>
</feature>
<feature type="transmembrane region" description="Helical" evidence="2">
    <location>
        <begin position="157"/>
        <end position="176"/>
    </location>
</feature>
<feature type="transmembrane region" description="Helical" evidence="2">
    <location>
        <begin position="357"/>
        <end position="377"/>
    </location>
</feature>
<evidence type="ECO:0000313" key="4">
    <source>
        <dbReference type="Proteomes" id="UP000464314"/>
    </source>
</evidence>
<dbReference type="GO" id="GO:0005886">
    <property type="term" value="C:plasma membrane"/>
    <property type="evidence" value="ECO:0007669"/>
    <property type="project" value="UniProtKB-SubCell"/>
</dbReference>
<protein>
    <submittedName>
        <fullName evidence="3">MFS transporter</fullName>
    </submittedName>
</protein>
<dbReference type="AlphaFoldDB" id="A0A6P1TKD8"/>
<name>A0A6P1TKD8_9FIRM</name>
<dbReference type="KEGG" id="anr:Ana3638_07135"/>
<feature type="transmembrane region" description="Helical" evidence="2">
    <location>
        <begin position="70"/>
        <end position="88"/>
    </location>
</feature>
<dbReference type="EMBL" id="CP048000">
    <property type="protein sequence ID" value="QHQ60572.1"/>
    <property type="molecule type" value="Genomic_DNA"/>
</dbReference>
<feature type="transmembrane region" description="Helical" evidence="2">
    <location>
        <begin position="334"/>
        <end position="351"/>
    </location>
</feature>
<sequence>MYCKKNIRIMYTIALLQGLIFYAPIATLYRQAAGIDILQIAVIESISFICQILLEVPWGIAADKIGYKKTMVINCSFYFISKIIFWQASGFTGFLLERILLGFVCAGLSGCDESILYLSCEKGKSQKVFTMYFNLSTLGLVIAAFVYSVFIRDHYRLAGFLTVISYGLAAVLSFGLKEISHERAAKELNASIPQFIKGIITNKRHLLLLTAIACLSQTHQTITVFLSQLQYLRSGISPQYMGIIYIGINLVGFLGLYSVRLSRRLGEHRIITLIYGVSALSCCILVFSINPLLSVLCIILLRISFNLFSPISSELQNREITTSNRATALSYNSMYINSMMTVINIVFGRIAKENLSIALAFGMFLCILGGLLFHLWLSKKVVKSVNS</sequence>